<proteinExistence type="inferred from homology"/>
<evidence type="ECO:0000256" key="2">
    <source>
        <dbReference type="ARBA" id="ARBA00007117"/>
    </source>
</evidence>
<dbReference type="GO" id="GO:0006357">
    <property type="term" value="P:regulation of transcription by RNA polymerase II"/>
    <property type="evidence" value="ECO:0007669"/>
    <property type="project" value="TreeGrafter"/>
</dbReference>
<evidence type="ECO:0000256" key="7">
    <source>
        <dbReference type="ARBA" id="ARBA00023242"/>
    </source>
</evidence>
<feature type="compositionally biased region" description="Acidic residues" evidence="9">
    <location>
        <begin position="139"/>
        <end position="163"/>
    </location>
</feature>
<keyword evidence="5" id="KW-0805">Transcription regulation</keyword>
<sequence>MAYLHPLKRNLPSETVLYSLGNPRRLLIMWTPDIESALFRGVCKFKPSGIHKHWQMINVNLFMNEVLNPSPVTIDQCWAKLGELYDLAGVEAIEDESREEAEREFRLSWDEFGDLMLEHALNPEPSEDEDEVKEPVTPSEEEEEDDGEGEDGAGEEDEDEDEESQRALMDSRASSVDPDEDKRSRRQRRGTTPDDEPKGRRQSGRLARARSAPKSEQKSESKNEQKKRRATSAASTPKRKQPAAKKEEAPAAKRRKRK</sequence>
<dbReference type="InterPro" id="IPR012423">
    <property type="entry name" value="Eaf7/MRGBP"/>
</dbReference>
<name>A0A2T0FHJ3_9ASCO</name>
<feature type="compositionally biased region" description="Basic and acidic residues" evidence="9">
    <location>
        <begin position="213"/>
        <end position="224"/>
    </location>
</feature>
<dbReference type="GeneID" id="36515814"/>
<protein>
    <recommendedName>
        <fullName evidence="3">Chromatin modification-related protein EAF7</fullName>
    </recommendedName>
</protein>
<evidence type="ECO:0000256" key="5">
    <source>
        <dbReference type="ARBA" id="ARBA00023015"/>
    </source>
</evidence>
<dbReference type="PANTHER" id="PTHR13581:SF5">
    <property type="entry name" value="MRG_MORF4L-BINDING PROTEIN"/>
    <property type="match status" value="1"/>
</dbReference>
<comment type="similarity">
    <text evidence="2">Belongs to the EAF7 family.</text>
</comment>
<dbReference type="STRING" id="45607.A0A2T0FHJ3"/>
<feature type="region of interest" description="Disordered" evidence="9">
    <location>
        <begin position="121"/>
        <end position="258"/>
    </location>
</feature>
<evidence type="ECO:0000256" key="8">
    <source>
        <dbReference type="ARBA" id="ARBA00025178"/>
    </source>
</evidence>
<dbReference type="OrthoDB" id="5595141at2759"/>
<keyword evidence="6" id="KW-0804">Transcription</keyword>
<organism evidence="10 11">
    <name type="scientific">Wickerhamiella sorbophila</name>
    <dbReference type="NCBI Taxonomy" id="45607"/>
    <lineage>
        <taxon>Eukaryota</taxon>
        <taxon>Fungi</taxon>
        <taxon>Dikarya</taxon>
        <taxon>Ascomycota</taxon>
        <taxon>Saccharomycotina</taxon>
        <taxon>Dipodascomycetes</taxon>
        <taxon>Dipodascales</taxon>
        <taxon>Trichomonascaceae</taxon>
        <taxon>Wickerhamiella</taxon>
    </lineage>
</organism>
<keyword evidence="4" id="KW-0156">Chromatin regulator</keyword>
<dbReference type="EMBL" id="NDIQ01000021">
    <property type="protein sequence ID" value="PRT54446.1"/>
    <property type="molecule type" value="Genomic_DNA"/>
</dbReference>
<dbReference type="GO" id="GO:0006325">
    <property type="term" value="P:chromatin organization"/>
    <property type="evidence" value="ECO:0007669"/>
    <property type="project" value="UniProtKB-KW"/>
</dbReference>
<evidence type="ECO:0000256" key="9">
    <source>
        <dbReference type="SAM" id="MobiDB-lite"/>
    </source>
</evidence>
<keyword evidence="7" id="KW-0539">Nucleus</keyword>
<evidence type="ECO:0000256" key="6">
    <source>
        <dbReference type="ARBA" id="ARBA00023163"/>
    </source>
</evidence>
<dbReference type="Pfam" id="PF07904">
    <property type="entry name" value="Eaf7"/>
    <property type="match status" value="1"/>
</dbReference>
<evidence type="ECO:0000313" key="10">
    <source>
        <dbReference type="EMBL" id="PRT54446.1"/>
    </source>
</evidence>
<dbReference type="RefSeq" id="XP_024664391.1">
    <property type="nucleotide sequence ID" value="XM_024808623.1"/>
</dbReference>
<keyword evidence="11" id="KW-1185">Reference proteome</keyword>
<comment type="function">
    <text evidence="8">Component of the NuA4 histone acetyltransferase complex which is involved in transcriptional activation of selected genes principally by acetylation of nucleosomal histone H4 and H2A. The NuA4 complex is also involved in DNA repair.</text>
</comment>
<comment type="subcellular location">
    <subcellularLocation>
        <location evidence="1">Nucleus</location>
    </subcellularLocation>
</comment>
<comment type="caution">
    <text evidence="10">The sequence shown here is derived from an EMBL/GenBank/DDBJ whole genome shotgun (WGS) entry which is preliminary data.</text>
</comment>
<dbReference type="AlphaFoldDB" id="A0A2T0FHJ3"/>
<evidence type="ECO:0000256" key="3">
    <source>
        <dbReference type="ARBA" id="ARBA00018502"/>
    </source>
</evidence>
<evidence type="ECO:0000256" key="1">
    <source>
        <dbReference type="ARBA" id="ARBA00004123"/>
    </source>
</evidence>
<dbReference type="Proteomes" id="UP000238350">
    <property type="component" value="Unassembled WGS sequence"/>
</dbReference>
<dbReference type="GO" id="GO:0005634">
    <property type="term" value="C:nucleus"/>
    <property type="evidence" value="ECO:0007669"/>
    <property type="project" value="UniProtKB-SubCell"/>
</dbReference>
<evidence type="ECO:0000256" key="4">
    <source>
        <dbReference type="ARBA" id="ARBA00022853"/>
    </source>
</evidence>
<dbReference type="PANTHER" id="PTHR13581">
    <property type="entry name" value="MRG-BINDING PROTEIN"/>
    <property type="match status" value="1"/>
</dbReference>
<accession>A0A2T0FHJ3</accession>
<reference evidence="10 11" key="1">
    <citation type="submission" date="2017-04" db="EMBL/GenBank/DDBJ databases">
        <title>Genome sequencing of [Candida] sorbophila.</title>
        <authorList>
            <person name="Ahn J.O."/>
        </authorList>
    </citation>
    <scope>NUCLEOTIDE SEQUENCE [LARGE SCALE GENOMIC DNA]</scope>
    <source>
        <strain evidence="10 11">DS02</strain>
    </source>
</reference>
<dbReference type="GO" id="GO:0035267">
    <property type="term" value="C:NuA4 histone acetyltransferase complex"/>
    <property type="evidence" value="ECO:0007669"/>
    <property type="project" value="TreeGrafter"/>
</dbReference>
<gene>
    <name evidence="10" type="ORF">B9G98_02066</name>
</gene>
<evidence type="ECO:0000313" key="11">
    <source>
        <dbReference type="Proteomes" id="UP000238350"/>
    </source>
</evidence>